<evidence type="ECO:0000313" key="2">
    <source>
        <dbReference type="Proteomes" id="UP001165343"/>
    </source>
</evidence>
<keyword evidence="2" id="KW-1185">Reference proteome</keyword>
<sequence>MLGPIFNLLFLGCFWVAGSLALRELYDNRGAIIAALSGRGGVKRPPRCAGV</sequence>
<organism evidence="1 2">
    <name type="scientific">Sphingomonas anseongensis</name>
    <dbReference type="NCBI Taxonomy" id="2908207"/>
    <lineage>
        <taxon>Bacteria</taxon>
        <taxon>Pseudomonadati</taxon>
        <taxon>Pseudomonadota</taxon>
        <taxon>Alphaproteobacteria</taxon>
        <taxon>Sphingomonadales</taxon>
        <taxon>Sphingomonadaceae</taxon>
        <taxon>Sphingomonas</taxon>
    </lineage>
</organism>
<dbReference type="RefSeq" id="WP_249867170.1">
    <property type="nucleotide sequence ID" value="NZ_JAMGBC010000001.1"/>
</dbReference>
<name>A0ABT0RD87_9SPHN</name>
<accession>A0ABT0RD87</accession>
<proteinExistence type="predicted"/>
<reference evidence="1" key="1">
    <citation type="submission" date="2022-05" db="EMBL/GenBank/DDBJ databases">
        <authorList>
            <person name="Jo J.-H."/>
            <person name="Im W.-T."/>
        </authorList>
    </citation>
    <scope>NUCLEOTIDE SEQUENCE</scope>
    <source>
        <strain evidence="1">RG327</strain>
    </source>
</reference>
<evidence type="ECO:0000313" key="1">
    <source>
        <dbReference type="EMBL" id="MCL6678203.1"/>
    </source>
</evidence>
<dbReference type="Proteomes" id="UP001165343">
    <property type="component" value="Unassembled WGS sequence"/>
</dbReference>
<gene>
    <name evidence="1" type="ORF">LZ519_02570</name>
</gene>
<dbReference type="EMBL" id="JAMGBC010000001">
    <property type="protein sequence ID" value="MCL6678203.1"/>
    <property type="molecule type" value="Genomic_DNA"/>
</dbReference>
<protein>
    <submittedName>
        <fullName evidence="1">Uncharacterized protein</fullName>
    </submittedName>
</protein>
<comment type="caution">
    <text evidence="1">The sequence shown here is derived from an EMBL/GenBank/DDBJ whole genome shotgun (WGS) entry which is preliminary data.</text>
</comment>